<proteinExistence type="predicted"/>
<dbReference type="EMBL" id="FNXE01000014">
    <property type="protein sequence ID" value="SEH75790.1"/>
    <property type="molecule type" value="Genomic_DNA"/>
</dbReference>
<protein>
    <recommendedName>
        <fullName evidence="3">Four helix bundle protein</fullName>
    </recommendedName>
</protein>
<dbReference type="STRING" id="1159016.SAMN02927937_01241"/>
<reference evidence="1 2" key="1">
    <citation type="submission" date="2016-10" db="EMBL/GenBank/DDBJ databases">
        <authorList>
            <person name="de Groot N.N."/>
        </authorList>
    </citation>
    <scope>NUCLEOTIDE SEQUENCE [LARGE SCALE GENOMIC DNA]</scope>
    <source>
        <strain evidence="1 2">CGMCC 1.10825</strain>
    </source>
</reference>
<dbReference type="Proteomes" id="UP000199634">
    <property type="component" value="Unassembled WGS sequence"/>
</dbReference>
<name>A0A1H6KK26_9FLAO</name>
<sequence>MKNYLHTPIYKKSEEIFETLKAITDLFPEDDPMLSDLKGQLLGDAMLIQAKLAGAFGVKLYDLKMENATLIRKAARDLMVSYHTLKMLGFEDLEYYQLIRKQIEEFRLLFIEWVAGFNSKHFITDNWGLFNPPGIAPDYEQRSDELNFLDEDDESDIQ</sequence>
<evidence type="ECO:0000313" key="1">
    <source>
        <dbReference type="EMBL" id="SEH75790.1"/>
    </source>
</evidence>
<accession>A0A1H6KK26</accession>
<evidence type="ECO:0000313" key="2">
    <source>
        <dbReference type="Proteomes" id="UP000199634"/>
    </source>
</evidence>
<keyword evidence="2" id="KW-1185">Reference proteome</keyword>
<evidence type="ECO:0008006" key="3">
    <source>
        <dbReference type="Google" id="ProtNLM"/>
    </source>
</evidence>
<organism evidence="1 2">
    <name type="scientific">Paenimyroides marinum</name>
    <dbReference type="NCBI Taxonomy" id="1159016"/>
    <lineage>
        <taxon>Bacteria</taxon>
        <taxon>Pseudomonadati</taxon>
        <taxon>Bacteroidota</taxon>
        <taxon>Flavobacteriia</taxon>
        <taxon>Flavobacteriales</taxon>
        <taxon>Flavobacteriaceae</taxon>
        <taxon>Paenimyroides</taxon>
    </lineage>
</organism>
<gene>
    <name evidence="1" type="ORF">SAMN02927937_01241</name>
</gene>
<dbReference type="RefSeq" id="WP_177165042.1">
    <property type="nucleotide sequence ID" value="NZ_FNXE01000014.1"/>
</dbReference>
<dbReference type="AlphaFoldDB" id="A0A1H6KK26"/>